<accession>A0ABU0ITI8</accession>
<dbReference type="Pfam" id="PF00903">
    <property type="entry name" value="Glyoxalase"/>
    <property type="match status" value="1"/>
</dbReference>
<reference evidence="2 3" key="1">
    <citation type="submission" date="2023-07" db="EMBL/GenBank/DDBJ databases">
        <title>Genomic Encyclopedia of Type Strains, Phase IV (KMG-IV): sequencing the most valuable type-strain genomes for metagenomic binning, comparative biology and taxonomic classification.</title>
        <authorList>
            <person name="Goeker M."/>
        </authorList>
    </citation>
    <scope>NUCLEOTIDE SEQUENCE [LARGE SCALE GENOMIC DNA]</scope>
    <source>
        <strain evidence="2 3">DSM 18695</strain>
    </source>
</reference>
<proteinExistence type="predicted"/>
<dbReference type="Proteomes" id="UP001228905">
    <property type="component" value="Unassembled WGS sequence"/>
</dbReference>
<evidence type="ECO:0000313" key="3">
    <source>
        <dbReference type="Proteomes" id="UP001228905"/>
    </source>
</evidence>
<organism evidence="2 3">
    <name type="scientific">Caulobacter ginsengisoli</name>
    <dbReference type="NCBI Taxonomy" id="400775"/>
    <lineage>
        <taxon>Bacteria</taxon>
        <taxon>Pseudomonadati</taxon>
        <taxon>Pseudomonadota</taxon>
        <taxon>Alphaproteobacteria</taxon>
        <taxon>Caulobacterales</taxon>
        <taxon>Caulobacteraceae</taxon>
        <taxon>Caulobacter</taxon>
    </lineage>
</organism>
<dbReference type="SUPFAM" id="SSF54593">
    <property type="entry name" value="Glyoxalase/Bleomycin resistance protein/Dihydroxybiphenyl dioxygenase"/>
    <property type="match status" value="1"/>
</dbReference>
<dbReference type="RefSeq" id="WP_307348963.1">
    <property type="nucleotide sequence ID" value="NZ_JAUSVS010000003.1"/>
</dbReference>
<dbReference type="Gene3D" id="3.10.180.10">
    <property type="entry name" value="2,3-Dihydroxybiphenyl 1,2-Dioxygenase, domain 1"/>
    <property type="match status" value="1"/>
</dbReference>
<protein>
    <submittedName>
        <fullName evidence="2">Glyoxalase superfamily protein PhnB</fullName>
    </submittedName>
</protein>
<dbReference type="InterPro" id="IPR037523">
    <property type="entry name" value="VOC_core"/>
</dbReference>
<gene>
    <name evidence="2" type="ORF">QO010_002135</name>
</gene>
<dbReference type="InterPro" id="IPR004360">
    <property type="entry name" value="Glyas_Fos-R_dOase_dom"/>
</dbReference>
<dbReference type="InterPro" id="IPR029068">
    <property type="entry name" value="Glyas_Bleomycin-R_OHBP_Dase"/>
</dbReference>
<keyword evidence="3" id="KW-1185">Reference proteome</keyword>
<evidence type="ECO:0000259" key="1">
    <source>
        <dbReference type="PROSITE" id="PS51819"/>
    </source>
</evidence>
<name>A0ABU0ITI8_9CAUL</name>
<dbReference type="EMBL" id="JAUSVS010000003">
    <property type="protein sequence ID" value="MDQ0464354.1"/>
    <property type="molecule type" value="Genomic_DNA"/>
</dbReference>
<comment type="caution">
    <text evidence="2">The sequence shown here is derived from an EMBL/GenBank/DDBJ whole genome shotgun (WGS) entry which is preliminary data.</text>
</comment>
<dbReference type="PROSITE" id="PS51819">
    <property type="entry name" value="VOC"/>
    <property type="match status" value="1"/>
</dbReference>
<feature type="domain" description="VOC" evidence="1">
    <location>
        <begin position="1"/>
        <end position="117"/>
    </location>
</feature>
<evidence type="ECO:0000313" key="2">
    <source>
        <dbReference type="EMBL" id="MDQ0464354.1"/>
    </source>
</evidence>
<sequence length="119" mass="13583">MPTVMPMLHVPDVAVTAAWYEAIGFKVRATNQREGCELDWAALTLGDSEIMLSIGGQASDAFRREVDLYIRVDDIQAMRDRLPIGVEIFEDLHDTEYGMREFIVRDCNRFWITFGQPIG</sequence>